<evidence type="ECO:0000313" key="2">
    <source>
        <dbReference type="EMBL" id="NYD89195.1"/>
    </source>
</evidence>
<reference evidence="2 3" key="2">
    <citation type="submission" date="2020-08" db="EMBL/GenBank/DDBJ databases">
        <title>The Agave Microbiome: Exploring the role of microbial communities in plant adaptations to desert environments.</title>
        <authorList>
            <person name="Partida-Martinez L.P."/>
        </authorList>
    </citation>
    <scope>NUCLEOTIDE SEQUENCE [LARGE SCALE GENOMIC DNA]</scope>
    <source>
        <strain evidence="2 3">AS2.3</strain>
    </source>
</reference>
<proteinExistence type="predicted"/>
<name>A0A7Y9K296_9SPHN</name>
<dbReference type="Pfam" id="PF13471">
    <property type="entry name" value="Transglut_core3"/>
    <property type="match status" value="1"/>
</dbReference>
<gene>
    <name evidence="2" type="ORF">HD841_000964</name>
</gene>
<dbReference type="InterPro" id="IPR032708">
    <property type="entry name" value="McjB_C"/>
</dbReference>
<evidence type="ECO:0000313" key="3">
    <source>
        <dbReference type="Proteomes" id="UP000517753"/>
    </source>
</evidence>
<accession>A0A7Y9K296</accession>
<dbReference type="NCBIfam" id="NF033537">
    <property type="entry name" value="lasso_biosyn_B2"/>
    <property type="match status" value="1"/>
</dbReference>
<dbReference type="RefSeq" id="WP_179507690.1">
    <property type="nucleotide sequence ID" value="NZ_JACCBY010000001.1"/>
</dbReference>
<feature type="domain" description="Microcin J25-processing protein McjB C-terminal" evidence="1">
    <location>
        <begin position="98"/>
        <end position="201"/>
    </location>
</feature>
<keyword evidence="3" id="KW-1185">Reference proteome</keyword>
<dbReference type="Proteomes" id="UP000517753">
    <property type="component" value="Unassembled WGS sequence"/>
</dbReference>
<organism evidence="2 3">
    <name type="scientific">Sphingomonas melonis</name>
    <dbReference type="NCBI Taxonomy" id="152682"/>
    <lineage>
        <taxon>Bacteria</taxon>
        <taxon>Pseudomonadati</taxon>
        <taxon>Pseudomonadota</taxon>
        <taxon>Alphaproteobacteria</taxon>
        <taxon>Sphingomonadales</taxon>
        <taxon>Sphingomonadaceae</taxon>
        <taxon>Sphingomonas</taxon>
    </lineage>
</organism>
<protein>
    <recommendedName>
        <fullName evidence="1">Microcin J25-processing protein McjB C-terminal domain-containing protein</fullName>
    </recommendedName>
</protein>
<evidence type="ECO:0000259" key="1">
    <source>
        <dbReference type="Pfam" id="PF13471"/>
    </source>
</evidence>
<reference evidence="2 3" key="1">
    <citation type="submission" date="2020-07" db="EMBL/GenBank/DDBJ databases">
        <authorList>
            <person name="Partida-Martinez L."/>
            <person name="Huntemann M."/>
            <person name="Clum A."/>
            <person name="Wang J."/>
            <person name="Palaniappan K."/>
            <person name="Ritter S."/>
            <person name="Chen I.-M."/>
            <person name="Stamatis D."/>
            <person name="Reddy T."/>
            <person name="O'Malley R."/>
            <person name="Daum C."/>
            <person name="Shapiro N."/>
            <person name="Ivanova N."/>
            <person name="Kyrpides N."/>
            <person name="Woyke T."/>
        </authorList>
    </citation>
    <scope>NUCLEOTIDE SEQUENCE [LARGE SCALE GENOMIC DNA]</scope>
    <source>
        <strain evidence="2 3">AS2.3</strain>
    </source>
</reference>
<dbReference type="AlphaFoldDB" id="A0A7Y9K296"/>
<dbReference type="InterPro" id="IPR053521">
    <property type="entry name" value="McjB-like"/>
</dbReference>
<sequence length="205" mass="21556">MAVGTDLVMVDLSADRYHALHDAVATADEHGSRIGGAAMKLVPGAIDALLLAGVLVDTDVPPLPPLPAPSRGLASPVHPSKARHPADVPRLALATLHAAARLRGGLPCSTYLRERPSREACPNDVEEAIARYAKAKLLLPTPSRCLPASLGASRFLAGLGVPNEIVFGVRTHPFEAHCWVEHGGCVLNDTLERVQAFAPVMVGMP</sequence>
<dbReference type="EMBL" id="JACCBY010000001">
    <property type="protein sequence ID" value="NYD89195.1"/>
    <property type="molecule type" value="Genomic_DNA"/>
</dbReference>
<comment type="caution">
    <text evidence="2">The sequence shown here is derived from an EMBL/GenBank/DDBJ whole genome shotgun (WGS) entry which is preliminary data.</text>
</comment>